<evidence type="ECO:0000256" key="5">
    <source>
        <dbReference type="ARBA" id="ARBA00023136"/>
    </source>
</evidence>
<sequence>MEPLQIERKRLFGGLVLAGTIVTIFLISNLPWAYVELHGRWHGTSEIDGPQHLADLQIPTMAGWPFRYLIRSKIDGESELRYWSWSKLTCNLIIALTAAAVVFLFGTIRDRTLRSRPSRFWIKSLFDSGLALMIIIVPAAIVGNARWQAIEHQKIAAEILKTGNYFTSIWLPKPLANRVPAGMLPWLNRVRQVQCIATDDKLTKRICEIPTLVQFESFRGPDNAASLAPLADRHYLISVGLNWQKITPGKIDLIRQLPWVSALTLAHTDLSADQIRRLDSLTHLRTLNLTYTDLKLADIGKPSWSAKLKRLYLTRPAAGESDQLIVEGWPNLESLSVIRETIYRNSSTLEIRLSDLPKLKTLRMDRIQKHKLFARNLRSLAVIQDDFSPDPYLLDRRYWIPGLGWYEQLELENMPSLLRVASFSRDLTKFRIKNLPNLRELEIGAQLATLVTEDESDVPVNSSTYCQEWVNEIGHFDGPSSVRFTGLKMDGIDFTELANNQGIRSLRLPDVKVTFDQAKRFEGMNRLRNLDLGNCLIEADQLTWFLDHFPALESLRVNGSKLNNLEVVKGHRLRQLHVNTLTDIDSIRILDQPELASYLRVERSPARLEIRNARGMRGLAFSQPWPKSAVVTGLRDLHWFAAGGEEVKDPLLKVLLACPNLDQLILGYPSLSRTGLCRIGELRRLTVLQIPGANVDDSITATWRGLESLWEINLDDNPVGAQTVAWLSTLPSLRSVSLNRVKLDDTARECLAELRQLSGLRLAGVEVGAKDLTSLMSNDALELLDLSQTEISPEILDLAANSPSLKVLILHDCKYDPQQIERILKTNTTVAIDLGQLTAEGPADVSLASASEQLDAEIISELRCRMKDFHQKVRFSETGLIRSQSSFSLHQIGTTVPDPSRDKQDLNTEEQIGPSPGGMAAEDDPNGESNDELADDSEDQIQAPRSLASATDSGRINLDALRTMLNWKPQPATSAALD</sequence>
<evidence type="ECO:0000259" key="9">
    <source>
        <dbReference type="Pfam" id="PF24758"/>
    </source>
</evidence>
<feature type="transmembrane region" description="Helical" evidence="8">
    <location>
        <begin position="120"/>
        <end position="141"/>
    </location>
</feature>
<feature type="transmembrane region" description="Helical" evidence="8">
    <location>
        <begin position="85"/>
        <end position="108"/>
    </location>
</feature>
<dbReference type="Proteomes" id="UP000317977">
    <property type="component" value="Unassembled WGS sequence"/>
</dbReference>
<evidence type="ECO:0000256" key="1">
    <source>
        <dbReference type="ARBA" id="ARBA00004370"/>
    </source>
</evidence>
<dbReference type="Pfam" id="PF24758">
    <property type="entry name" value="LRR_At5g56370"/>
    <property type="match status" value="1"/>
</dbReference>
<dbReference type="PANTHER" id="PTHR48063">
    <property type="entry name" value="LRR RECEPTOR-LIKE KINASE"/>
    <property type="match status" value="1"/>
</dbReference>
<dbReference type="InterPro" id="IPR046956">
    <property type="entry name" value="RLP23-like"/>
</dbReference>
<feature type="transmembrane region" description="Helical" evidence="8">
    <location>
        <begin position="12"/>
        <end position="34"/>
    </location>
</feature>
<dbReference type="SUPFAM" id="SSF52047">
    <property type="entry name" value="RNI-like"/>
    <property type="match status" value="2"/>
</dbReference>
<feature type="compositionally biased region" description="Acidic residues" evidence="7">
    <location>
        <begin position="921"/>
        <end position="939"/>
    </location>
</feature>
<dbReference type="RefSeq" id="WP_186776059.1">
    <property type="nucleotide sequence ID" value="NZ_SJPX01000002.1"/>
</dbReference>
<evidence type="ECO:0000313" key="11">
    <source>
        <dbReference type="Proteomes" id="UP000317977"/>
    </source>
</evidence>
<evidence type="ECO:0000256" key="8">
    <source>
        <dbReference type="SAM" id="Phobius"/>
    </source>
</evidence>
<dbReference type="AlphaFoldDB" id="A0A5C6F4S0"/>
<comment type="caution">
    <text evidence="10">The sequence shown here is derived from an EMBL/GenBank/DDBJ whole genome shotgun (WGS) entry which is preliminary data.</text>
</comment>
<comment type="subcellular location">
    <subcellularLocation>
        <location evidence="1">Membrane</location>
    </subcellularLocation>
</comment>
<evidence type="ECO:0000256" key="2">
    <source>
        <dbReference type="ARBA" id="ARBA00022692"/>
    </source>
</evidence>
<keyword evidence="4 8" id="KW-1133">Transmembrane helix</keyword>
<proteinExistence type="predicted"/>
<dbReference type="InterPro" id="IPR032675">
    <property type="entry name" value="LRR_dom_sf"/>
</dbReference>
<evidence type="ECO:0000256" key="4">
    <source>
        <dbReference type="ARBA" id="ARBA00022989"/>
    </source>
</evidence>
<keyword evidence="11" id="KW-1185">Reference proteome</keyword>
<evidence type="ECO:0000256" key="3">
    <source>
        <dbReference type="ARBA" id="ARBA00022729"/>
    </source>
</evidence>
<feature type="region of interest" description="Disordered" evidence="7">
    <location>
        <begin position="890"/>
        <end position="954"/>
    </location>
</feature>
<name>A0A5C6F4S0_9BACT</name>
<dbReference type="GO" id="GO:0016020">
    <property type="term" value="C:membrane"/>
    <property type="evidence" value="ECO:0007669"/>
    <property type="project" value="UniProtKB-SubCell"/>
</dbReference>
<feature type="domain" description="F-box/LRR-repeat protein 15/At3g58940/PEG3-like LRR" evidence="9">
    <location>
        <begin position="503"/>
        <end position="617"/>
    </location>
</feature>
<dbReference type="EMBL" id="SJPX01000002">
    <property type="protein sequence ID" value="TWU55046.1"/>
    <property type="molecule type" value="Genomic_DNA"/>
</dbReference>
<evidence type="ECO:0000313" key="10">
    <source>
        <dbReference type="EMBL" id="TWU55046.1"/>
    </source>
</evidence>
<keyword evidence="6" id="KW-0325">Glycoprotein</keyword>
<keyword evidence="2 8" id="KW-0812">Transmembrane</keyword>
<reference evidence="10 11" key="1">
    <citation type="submission" date="2019-02" db="EMBL/GenBank/DDBJ databases">
        <title>Deep-cultivation of Planctomycetes and their phenomic and genomic characterization uncovers novel biology.</title>
        <authorList>
            <person name="Wiegand S."/>
            <person name="Jogler M."/>
            <person name="Boedeker C."/>
            <person name="Pinto D."/>
            <person name="Vollmers J."/>
            <person name="Rivas-Marin E."/>
            <person name="Kohn T."/>
            <person name="Peeters S.H."/>
            <person name="Heuer A."/>
            <person name="Rast P."/>
            <person name="Oberbeckmann S."/>
            <person name="Bunk B."/>
            <person name="Jeske O."/>
            <person name="Meyerdierks A."/>
            <person name="Storesund J.E."/>
            <person name="Kallscheuer N."/>
            <person name="Luecker S."/>
            <person name="Lage O.M."/>
            <person name="Pohl T."/>
            <person name="Merkel B.J."/>
            <person name="Hornburger P."/>
            <person name="Mueller R.-W."/>
            <person name="Bruemmer F."/>
            <person name="Labrenz M."/>
            <person name="Spormann A.M."/>
            <person name="Op Den Camp H."/>
            <person name="Overmann J."/>
            <person name="Amann R."/>
            <person name="Jetten M.S.M."/>
            <person name="Mascher T."/>
            <person name="Medema M.H."/>
            <person name="Devos D.P."/>
            <person name="Kaster A.-K."/>
            <person name="Ovreas L."/>
            <person name="Rohde M."/>
            <person name="Galperin M.Y."/>
            <person name="Jogler C."/>
        </authorList>
    </citation>
    <scope>NUCLEOTIDE SEQUENCE [LARGE SCALE GENOMIC DNA]</scope>
    <source>
        <strain evidence="10 11">Poly59</strain>
    </source>
</reference>
<keyword evidence="5 8" id="KW-0472">Membrane</keyword>
<organism evidence="10 11">
    <name type="scientific">Rubripirellula reticaptiva</name>
    <dbReference type="NCBI Taxonomy" id="2528013"/>
    <lineage>
        <taxon>Bacteria</taxon>
        <taxon>Pseudomonadati</taxon>
        <taxon>Planctomycetota</taxon>
        <taxon>Planctomycetia</taxon>
        <taxon>Pirellulales</taxon>
        <taxon>Pirellulaceae</taxon>
        <taxon>Rubripirellula</taxon>
    </lineage>
</organism>
<protein>
    <submittedName>
        <fullName evidence="10">Leucine Rich repeats (2 copies)</fullName>
    </submittedName>
</protein>
<accession>A0A5C6F4S0</accession>
<dbReference type="Gene3D" id="3.80.10.10">
    <property type="entry name" value="Ribonuclease Inhibitor"/>
    <property type="match status" value="3"/>
</dbReference>
<evidence type="ECO:0000256" key="7">
    <source>
        <dbReference type="SAM" id="MobiDB-lite"/>
    </source>
</evidence>
<dbReference type="InterPro" id="IPR055411">
    <property type="entry name" value="LRR_FXL15/At3g58940/PEG3-like"/>
</dbReference>
<evidence type="ECO:0000256" key="6">
    <source>
        <dbReference type="ARBA" id="ARBA00023180"/>
    </source>
</evidence>
<keyword evidence="3" id="KW-0732">Signal</keyword>
<gene>
    <name evidence="10" type="ORF">Poly59_13390</name>
</gene>